<feature type="transmembrane region" description="Helical" evidence="11">
    <location>
        <begin position="232"/>
        <end position="253"/>
    </location>
</feature>
<evidence type="ECO:0000256" key="5">
    <source>
        <dbReference type="ARBA" id="ARBA00022737"/>
    </source>
</evidence>
<dbReference type="InterPro" id="IPR005282">
    <property type="entry name" value="LC_transporter"/>
</dbReference>
<keyword evidence="7 11" id="KW-1133">Transmembrane helix</keyword>
<keyword evidence="6" id="KW-0769">Symport</keyword>
<name>A0AA88H7D2_ARTSF</name>
<comment type="catalytic activity">
    <reaction evidence="10">
        <text>L-cystine(out) + H(+)(out) = L-cystine(in) + H(+)(in)</text>
        <dbReference type="Rhea" id="RHEA:66172"/>
        <dbReference type="ChEBI" id="CHEBI:15378"/>
        <dbReference type="ChEBI" id="CHEBI:35491"/>
    </reaction>
    <physiologicalReaction direction="left-to-right" evidence="10">
        <dbReference type="Rhea" id="RHEA:66173"/>
    </physiologicalReaction>
</comment>
<accession>A0AA88H7D2</accession>
<dbReference type="GO" id="GO:0015293">
    <property type="term" value="F:symporter activity"/>
    <property type="evidence" value="ECO:0007669"/>
    <property type="project" value="UniProtKB-KW"/>
</dbReference>
<comment type="similarity">
    <text evidence="2">Belongs to the cystinosin family.</text>
</comment>
<evidence type="ECO:0000256" key="3">
    <source>
        <dbReference type="ARBA" id="ARBA00022448"/>
    </source>
</evidence>
<dbReference type="GO" id="GO:0005765">
    <property type="term" value="C:lysosomal membrane"/>
    <property type="evidence" value="ECO:0007669"/>
    <property type="project" value="UniProtKB-SubCell"/>
</dbReference>
<sequence length="380" mass="43533">MLNLFLCFLGITAFIKSYYCTEIYTESQDVSIVIGETAVSTFHVREPDTLNESLPIYFTSDNPDVITEVSNITIFNDTDFFNVVVTGKAAGHTTLEVITDIKDIDLREAFLRVTVIRSYDLWIVCLIVGWVYFAAWSLSFYPQIVENYQRKSVVGLSLDLVVLNFWGHTVYGLFNFGLYWIPQVKREYFNIHPLGVQPVQLNDCMFSLHAIVAAGFTFAQCFVYERTEGLSVFAWTFLGVTVTFLSGCVSAVLLDWMSWLTFLYQCSYVKLAVTSTKYVPQAFLNYKRKSTEGWSIGNVLLDFTGGLLSIMQMFFLAYNNDDWDSIFGDPTKFGLGAVSVLFDILFILQHYVWYRRDNDYEPVGQPVQEDEEEESNEIET</sequence>
<keyword evidence="8 11" id="KW-0472">Membrane</keyword>
<dbReference type="AlphaFoldDB" id="A0AA88H7D2"/>
<gene>
    <name evidence="13" type="ORF">QYM36_019789</name>
</gene>
<evidence type="ECO:0000256" key="6">
    <source>
        <dbReference type="ARBA" id="ARBA00022847"/>
    </source>
</evidence>
<evidence type="ECO:0000313" key="13">
    <source>
        <dbReference type="EMBL" id="KAK2701559.1"/>
    </source>
</evidence>
<dbReference type="NCBIfam" id="TIGR00951">
    <property type="entry name" value="2A43"/>
    <property type="match status" value="1"/>
</dbReference>
<feature type="transmembrane region" description="Helical" evidence="11">
    <location>
        <begin position="299"/>
        <end position="318"/>
    </location>
</feature>
<feature type="transmembrane region" description="Helical" evidence="11">
    <location>
        <begin position="333"/>
        <end position="354"/>
    </location>
</feature>
<dbReference type="Pfam" id="PF04193">
    <property type="entry name" value="PQ-loop"/>
    <property type="match status" value="2"/>
</dbReference>
<comment type="subcellular location">
    <subcellularLocation>
        <location evidence="1">Lysosome membrane</location>
        <topology evidence="1">Multi-pass membrane protein</topology>
    </subcellularLocation>
</comment>
<keyword evidence="3" id="KW-0813">Transport</keyword>
<feature type="transmembrane region" description="Helical" evidence="11">
    <location>
        <begin position="153"/>
        <end position="174"/>
    </location>
</feature>
<dbReference type="InterPro" id="IPR006603">
    <property type="entry name" value="PQ-loop_rpt"/>
</dbReference>
<evidence type="ECO:0000256" key="1">
    <source>
        <dbReference type="ARBA" id="ARBA00004155"/>
    </source>
</evidence>
<proteinExistence type="inferred from homology"/>
<dbReference type="FunFam" id="1.20.1280.290:FF:000016">
    <property type="entry name" value="Cystinosin homolog"/>
    <property type="match status" value="1"/>
</dbReference>
<dbReference type="PANTHER" id="PTHR13131:SF5">
    <property type="entry name" value="CYSTINOSIN"/>
    <property type="match status" value="1"/>
</dbReference>
<feature type="signal peptide" evidence="12">
    <location>
        <begin position="1"/>
        <end position="20"/>
    </location>
</feature>
<evidence type="ECO:0000313" key="14">
    <source>
        <dbReference type="Proteomes" id="UP001187531"/>
    </source>
</evidence>
<dbReference type="Gene3D" id="1.20.1280.290">
    <property type="match status" value="2"/>
</dbReference>
<protein>
    <recommendedName>
        <fullName evidence="15">Cystinosin</fullName>
    </recommendedName>
</protein>
<feature type="transmembrane region" description="Helical" evidence="11">
    <location>
        <begin position="121"/>
        <end position="141"/>
    </location>
</feature>
<evidence type="ECO:0008006" key="15">
    <source>
        <dbReference type="Google" id="ProtNLM"/>
    </source>
</evidence>
<evidence type="ECO:0000256" key="4">
    <source>
        <dbReference type="ARBA" id="ARBA00022692"/>
    </source>
</evidence>
<dbReference type="Proteomes" id="UP001187531">
    <property type="component" value="Unassembled WGS sequence"/>
</dbReference>
<feature type="chain" id="PRO_5041635278" description="Cystinosin" evidence="12">
    <location>
        <begin position="21"/>
        <end position="380"/>
    </location>
</feature>
<evidence type="ECO:0000256" key="11">
    <source>
        <dbReference type="SAM" id="Phobius"/>
    </source>
</evidence>
<keyword evidence="14" id="KW-1185">Reference proteome</keyword>
<evidence type="ECO:0000256" key="2">
    <source>
        <dbReference type="ARBA" id="ARBA00006855"/>
    </source>
</evidence>
<dbReference type="GO" id="GO:0015184">
    <property type="term" value="F:L-cystine transmembrane transporter activity"/>
    <property type="evidence" value="ECO:0007669"/>
    <property type="project" value="TreeGrafter"/>
</dbReference>
<dbReference type="PANTHER" id="PTHR13131">
    <property type="entry name" value="CYSTINOSIN"/>
    <property type="match status" value="1"/>
</dbReference>
<reference evidence="13" key="1">
    <citation type="submission" date="2023-07" db="EMBL/GenBank/DDBJ databases">
        <title>Chromosome-level genome assembly of Artemia franciscana.</title>
        <authorList>
            <person name="Jo E."/>
        </authorList>
    </citation>
    <scope>NUCLEOTIDE SEQUENCE</scope>
    <source>
        <tissue evidence="13">Whole body</tissue>
    </source>
</reference>
<evidence type="ECO:0000256" key="10">
    <source>
        <dbReference type="ARBA" id="ARBA00048473"/>
    </source>
</evidence>
<dbReference type="EMBL" id="JAVRJZ010003655">
    <property type="protein sequence ID" value="KAK2701559.1"/>
    <property type="molecule type" value="Genomic_DNA"/>
</dbReference>
<dbReference type="SMART" id="SM00679">
    <property type="entry name" value="CTNS"/>
    <property type="match status" value="2"/>
</dbReference>
<keyword evidence="12" id="KW-0732">Signal</keyword>
<organism evidence="13 14">
    <name type="scientific">Artemia franciscana</name>
    <name type="common">Brine shrimp</name>
    <name type="synonym">Artemia sanfranciscana</name>
    <dbReference type="NCBI Taxonomy" id="6661"/>
    <lineage>
        <taxon>Eukaryota</taxon>
        <taxon>Metazoa</taxon>
        <taxon>Ecdysozoa</taxon>
        <taxon>Arthropoda</taxon>
        <taxon>Crustacea</taxon>
        <taxon>Branchiopoda</taxon>
        <taxon>Anostraca</taxon>
        <taxon>Artemiidae</taxon>
        <taxon>Artemia</taxon>
    </lineage>
</organism>
<evidence type="ECO:0000256" key="7">
    <source>
        <dbReference type="ARBA" id="ARBA00022989"/>
    </source>
</evidence>
<keyword evidence="9" id="KW-0458">Lysosome</keyword>
<keyword evidence="4 11" id="KW-0812">Transmembrane</keyword>
<evidence type="ECO:0000256" key="9">
    <source>
        <dbReference type="ARBA" id="ARBA00023228"/>
    </source>
</evidence>
<comment type="caution">
    <text evidence="13">The sequence shown here is derived from an EMBL/GenBank/DDBJ whole genome shotgun (WGS) entry which is preliminary data.</text>
</comment>
<evidence type="ECO:0000256" key="12">
    <source>
        <dbReference type="SAM" id="SignalP"/>
    </source>
</evidence>
<evidence type="ECO:0000256" key="8">
    <source>
        <dbReference type="ARBA" id="ARBA00023136"/>
    </source>
</evidence>
<keyword evidence="5" id="KW-0677">Repeat</keyword>